<keyword evidence="9" id="KW-1185">Reference proteome</keyword>
<dbReference type="PANTHER" id="PTHR32439:SF9">
    <property type="entry name" value="BLR3264 PROTEIN"/>
    <property type="match status" value="1"/>
</dbReference>
<evidence type="ECO:0000256" key="3">
    <source>
        <dbReference type="ARBA" id="ARBA00022723"/>
    </source>
</evidence>
<keyword evidence="3" id="KW-0479">Metal-binding</keyword>
<dbReference type="RefSeq" id="WP_146287159.1">
    <property type="nucleotide sequence ID" value="NZ_BMLP01000004.1"/>
</dbReference>
<dbReference type="InterPro" id="IPR012798">
    <property type="entry name" value="Cbl_synth_CobG-like"/>
</dbReference>
<evidence type="ECO:0000256" key="5">
    <source>
        <dbReference type="ARBA" id="ARBA00023004"/>
    </source>
</evidence>
<accession>A0A917YN54</accession>
<comment type="caution">
    <text evidence="8">The sequence shown here is derived from an EMBL/GenBank/DDBJ whole genome shotgun (WGS) entry which is preliminary data.</text>
</comment>
<dbReference type="NCBIfam" id="TIGR02435">
    <property type="entry name" value="CobG"/>
    <property type="match status" value="1"/>
</dbReference>
<gene>
    <name evidence="8" type="ORF">GCM10010991_24670</name>
</gene>
<evidence type="ECO:0000256" key="6">
    <source>
        <dbReference type="ARBA" id="ARBA00023014"/>
    </source>
</evidence>
<protein>
    <submittedName>
        <fullName evidence="8">Precorrin-3B synthase</fullName>
    </submittedName>
</protein>
<keyword evidence="1" id="KW-0004">4Fe-4S</keyword>
<evidence type="ECO:0000256" key="4">
    <source>
        <dbReference type="ARBA" id="ARBA00023002"/>
    </source>
</evidence>
<evidence type="ECO:0000313" key="9">
    <source>
        <dbReference type="Proteomes" id="UP000598196"/>
    </source>
</evidence>
<organism evidence="8 9">
    <name type="scientific">Gemmobacter aquaticus</name>
    <dbReference type="NCBI Taxonomy" id="490185"/>
    <lineage>
        <taxon>Bacteria</taxon>
        <taxon>Pseudomonadati</taxon>
        <taxon>Pseudomonadota</taxon>
        <taxon>Alphaproteobacteria</taxon>
        <taxon>Rhodobacterales</taxon>
        <taxon>Paracoccaceae</taxon>
        <taxon>Gemmobacter</taxon>
    </lineage>
</organism>
<dbReference type="InterPro" id="IPR036136">
    <property type="entry name" value="Nit/Sulf_reduc_fer-like_dom_sf"/>
</dbReference>
<feature type="domain" description="Nitrite/Sulfite reductase ferredoxin-like" evidence="7">
    <location>
        <begin position="21"/>
        <end position="85"/>
    </location>
</feature>
<keyword evidence="2" id="KW-0349">Heme</keyword>
<dbReference type="InterPro" id="IPR045854">
    <property type="entry name" value="NO2/SO3_Rdtase_4Fe4S_sf"/>
</dbReference>
<dbReference type="GO" id="GO:0046872">
    <property type="term" value="F:metal ion binding"/>
    <property type="evidence" value="ECO:0007669"/>
    <property type="project" value="UniProtKB-KW"/>
</dbReference>
<keyword evidence="5" id="KW-0408">Iron</keyword>
<keyword evidence="6" id="KW-0411">Iron-sulfur</keyword>
<dbReference type="OrthoDB" id="7459360at2"/>
<dbReference type="Gene3D" id="3.90.480.10">
    <property type="entry name" value="Sulfite Reductase Hemoprotein,Domain 2"/>
    <property type="match status" value="1"/>
</dbReference>
<proteinExistence type="predicted"/>
<dbReference type="GO" id="GO:0016491">
    <property type="term" value="F:oxidoreductase activity"/>
    <property type="evidence" value="ECO:0007669"/>
    <property type="project" value="UniProtKB-KW"/>
</dbReference>
<dbReference type="PROSITE" id="PS00365">
    <property type="entry name" value="NIR_SIR"/>
    <property type="match status" value="1"/>
</dbReference>
<dbReference type="EMBL" id="BMLP01000004">
    <property type="protein sequence ID" value="GGO34205.1"/>
    <property type="molecule type" value="Genomic_DNA"/>
</dbReference>
<dbReference type="GO" id="GO:0020037">
    <property type="term" value="F:heme binding"/>
    <property type="evidence" value="ECO:0007669"/>
    <property type="project" value="InterPro"/>
</dbReference>
<evidence type="ECO:0000259" key="7">
    <source>
        <dbReference type="Pfam" id="PF03460"/>
    </source>
</evidence>
<dbReference type="InterPro" id="IPR051329">
    <property type="entry name" value="NIR_SIR_4Fe-4S"/>
</dbReference>
<dbReference type="Proteomes" id="UP000598196">
    <property type="component" value="Unassembled WGS sequence"/>
</dbReference>
<dbReference type="SUPFAM" id="SSF56014">
    <property type="entry name" value="Nitrite and sulphite reductase 4Fe-4S domain-like"/>
    <property type="match status" value="1"/>
</dbReference>
<reference evidence="8 9" key="1">
    <citation type="journal article" date="2014" name="Int. J. Syst. Evol. Microbiol.">
        <title>Complete genome sequence of Corynebacterium casei LMG S-19264T (=DSM 44701T), isolated from a smear-ripened cheese.</title>
        <authorList>
            <consortium name="US DOE Joint Genome Institute (JGI-PGF)"/>
            <person name="Walter F."/>
            <person name="Albersmeier A."/>
            <person name="Kalinowski J."/>
            <person name="Ruckert C."/>
        </authorList>
    </citation>
    <scope>NUCLEOTIDE SEQUENCE [LARGE SCALE GENOMIC DNA]</scope>
    <source>
        <strain evidence="8 9">CGMCC 1.7029</strain>
    </source>
</reference>
<evidence type="ECO:0000256" key="1">
    <source>
        <dbReference type="ARBA" id="ARBA00022485"/>
    </source>
</evidence>
<dbReference type="GO" id="GO:0051539">
    <property type="term" value="F:4 iron, 4 sulfur cluster binding"/>
    <property type="evidence" value="ECO:0007669"/>
    <property type="project" value="UniProtKB-KW"/>
</dbReference>
<evidence type="ECO:0000313" key="8">
    <source>
        <dbReference type="EMBL" id="GGO34205.1"/>
    </source>
</evidence>
<dbReference type="PANTHER" id="PTHR32439">
    <property type="entry name" value="FERREDOXIN--NITRITE REDUCTASE, CHLOROPLASTIC"/>
    <property type="match status" value="1"/>
</dbReference>
<dbReference type="InterPro" id="IPR005117">
    <property type="entry name" value="NiRdtase/SiRdtase_haem-b_fer"/>
</dbReference>
<dbReference type="InterPro" id="IPR006066">
    <property type="entry name" value="NO2/SO3_Rdtase_FeS/sirohaem_BS"/>
</dbReference>
<sequence length="383" mass="39784">MSGSRAEGPVVQGWCPGALRPMMSGDGLVVRVRPRSSRLTATQARGVAALSRAHGNGLIDLSARANVQLRGVTETGRLPLVEGLRDLGLIDASIAQETRRNIVVQPFHRPDDPTLTISAELAQLLALPDAPDLPGKFGFAVDTGSTRVLESTACDIRIERDGQGIVVRPDGSGLAKHVTETTAAAEALSLARWFIATGGIREGRGRMAAHLARVGLPQGFTHPTTAQGFVARPGLYDAGAMVAFTFGQMTAETLAAIAGLGDLRITPWRMIVIEGATRLPDLPGLITDPDDPLLHVVACTGAPGCVQALGPTRDLALALAPHVQGLLHVSGCAKGCAHPGAADLTLTATPQGYALIQGATAHDTPIAHHSAAALIARPDLLTE</sequence>
<name>A0A917YN54_9RHOB</name>
<keyword evidence="4" id="KW-0560">Oxidoreductase</keyword>
<evidence type="ECO:0000256" key="2">
    <source>
        <dbReference type="ARBA" id="ARBA00022617"/>
    </source>
</evidence>
<dbReference type="AlphaFoldDB" id="A0A917YN54"/>
<dbReference type="Pfam" id="PF03460">
    <property type="entry name" value="NIR_SIR_ferr"/>
    <property type="match status" value="1"/>
</dbReference>
<dbReference type="SUPFAM" id="SSF55124">
    <property type="entry name" value="Nitrite/Sulfite reductase N-terminal domain-like"/>
    <property type="match status" value="2"/>
</dbReference>
<dbReference type="Gene3D" id="3.30.413.10">
    <property type="entry name" value="Sulfite Reductase Hemoprotein, domain 1"/>
    <property type="match status" value="2"/>
</dbReference>